<proteinExistence type="predicted"/>
<name>A0A7J6U554_PEROL</name>
<keyword evidence="2" id="KW-1185">Reference proteome</keyword>
<gene>
    <name evidence="1" type="ORF">FOZ63_020755</name>
</gene>
<accession>A0A7J6U554</accession>
<feature type="non-terminal residue" evidence="1">
    <location>
        <position position="116"/>
    </location>
</feature>
<feature type="non-terminal residue" evidence="1">
    <location>
        <position position="1"/>
    </location>
</feature>
<sequence length="116" mass="12696">HDYPVHLKGMALGGHAANLPTLRPMFPVGANSEGFRTADRSAPPLKVESIGEGVDINTRLNNTSKQEPSKLMLKLNQGAGSIMANKKELISTYTDEEQFRAVVEDEGDRRLHVVDV</sequence>
<dbReference type="EMBL" id="JABANO010005812">
    <property type="protein sequence ID" value="KAF4752844.1"/>
    <property type="molecule type" value="Genomic_DNA"/>
</dbReference>
<evidence type="ECO:0000313" key="2">
    <source>
        <dbReference type="Proteomes" id="UP000553632"/>
    </source>
</evidence>
<dbReference type="Proteomes" id="UP000553632">
    <property type="component" value="Unassembled WGS sequence"/>
</dbReference>
<reference evidence="1 2" key="1">
    <citation type="submission" date="2020-04" db="EMBL/GenBank/DDBJ databases">
        <title>Perkinsus olseni comparative genomics.</title>
        <authorList>
            <person name="Bogema D.R."/>
        </authorList>
    </citation>
    <scope>NUCLEOTIDE SEQUENCE [LARGE SCALE GENOMIC DNA]</scope>
    <source>
        <strain evidence="1 2">ATCC PRA-207</strain>
    </source>
</reference>
<evidence type="ECO:0000313" key="1">
    <source>
        <dbReference type="EMBL" id="KAF4752844.1"/>
    </source>
</evidence>
<comment type="caution">
    <text evidence="1">The sequence shown here is derived from an EMBL/GenBank/DDBJ whole genome shotgun (WGS) entry which is preliminary data.</text>
</comment>
<organism evidence="1 2">
    <name type="scientific">Perkinsus olseni</name>
    <name type="common">Perkinsus atlanticus</name>
    <dbReference type="NCBI Taxonomy" id="32597"/>
    <lineage>
        <taxon>Eukaryota</taxon>
        <taxon>Sar</taxon>
        <taxon>Alveolata</taxon>
        <taxon>Perkinsozoa</taxon>
        <taxon>Perkinsea</taxon>
        <taxon>Perkinsida</taxon>
        <taxon>Perkinsidae</taxon>
        <taxon>Perkinsus</taxon>
    </lineage>
</organism>
<dbReference type="AlphaFoldDB" id="A0A7J6U554"/>
<protein>
    <submittedName>
        <fullName evidence="1">Uncharacterized protein</fullName>
    </submittedName>
</protein>